<reference evidence="4" key="1">
    <citation type="journal article" date="2011" name="Proc. Natl. Acad. Sci. U.S.A.">
        <title>Obligate biotrophy features unraveled by the genomic analysis of rust fungi.</title>
        <authorList>
            <person name="Duplessis S."/>
            <person name="Cuomo C.A."/>
            <person name="Lin Y.-C."/>
            <person name="Aerts A."/>
            <person name="Tisserant E."/>
            <person name="Veneault-Fourrey C."/>
            <person name="Joly D.L."/>
            <person name="Hacquard S."/>
            <person name="Amselem J."/>
            <person name="Cantarel B.L."/>
            <person name="Chiu R."/>
            <person name="Coutinho P.M."/>
            <person name="Feau N."/>
            <person name="Field M."/>
            <person name="Frey P."/>
            <person name="Gelhaye E."/>
            <person name="Goldberg J."/>
            <person name="Grabherr M.G."/>
            <person name="Kodira C.D."/>
            <person name="Kohler A."/>
            <person name="Kuees U."/>
            <person name="Lindquist E.A."/>
            <person name="Lucas S.M."/>
            <person name="Mago R."/>
            <person name="Mauceli E."/>
            <person name="Morin E."/>
            <person name="Murat C."/>
            <person name="Pangilinan J.L."/>
            <person name="Park R."/>
            <person name="Pearson M."/>
            <person name="Quesneville H."/>
            <person name="Rouhier N."/>
            <person name="Sakthikumar S."/>
            <person name="Salamov A.A."/>
            <person name="Schmutz J."/>
            <person name="Selles B."/>
            <person name="Shapiro H."/>
            <person name="Tanguay P."/>
            <person name="Tuskan G.A."/>
            <person name="Henrissat B."/>
            <person name="Van de Peer Y."/>
            <person name="Rouze P."/>
            <person name="Ellis J.G."/>
            <person name="Dodds P.N."/>
            <person name="Schein J.E."/>
            <person name="Zhong S."/>
            <person name="Hamelin R.C."/>
            <person name="Grigoriev I.V."/>
            <person name="Szabo L.J."/>
            <person name="Martin F."/>
        </authorList>
    </citation>
    <scope>NUCLEOTIDE SEQUENCE [LARGE SCALE GENOMIC DNA]</scope>
    <source>
        <strain evidence="4">98AG31 / pathotype 3-4-7</strain>
    </source>
</reference>
<dbReference type="EMBL" id="GL883093">
    <property type="protein sequence ID" value="EGG10950.1"/>
    <property type="molecule type" value="Genomic_DNA"/>
</dbReference>
<dbReference type="GeneID" id="18921762"/>
<dbReference type="HOGENOM" id="CLU_457884_0_0_1"/>
<feature type="signal peptide" evidence="2">
    <location>
        <begin position="1"/>
        <end position="21"/>
    </location>
</feature>
<evidence type="ECO:0000313" key="4">
    <source>
        <dbReference type="Proteomes" id="UP000001072"/>
    </source>
</evidence>
<dbReference type="OrthoDB" id="10674847at2759"/>
<dbReference type="RefSeq" id="XP_007405552.1">
    <property type="nucleotide sequence ID" value="XM_007405490.1"/>
</dbReference>
<evidence type="ECO:0000313" key="3">
    <source>
        <dbReference type="EMBL" id="EGG10950.1"/>
    </source>
</evidence>
<feature type="chain" id="PRO_5003321447" description="Secreted protein" evidence="2">
    <location>
        <begin position="22"/>
        <end position="645"/>
    </location>
</feature>
<protein>
    <recommendedName>
        <fullName evidence="5">Secreted protein</fullName>
    </recommendedName>
</protein>
<dbReference type="KEGG" id="mlr:MELLADRAFT_102756"/>
<feature type="compositionally biased region" description="Basic and acidic residues" evidence="1">
    <location>
        <begin position="197"/>
        <end position="223"/>
    </location>
</feature>
<sequence>MRFTVLISVCICIQYGAITNGLPNHSYNRLVSPSLQRRMHDIKISEEVEPLLGHVNLQTEKPLNGNSAGKIFVEKQPLSSIKEDEELVPSSPEPEAFEHGTLKAKGQSDPLVGHVMDHKEPIKPIKKEKEVFKTQIPSGEVSIPVTDQQLRLAALKSKYREEWKEKKLDVDQMLRLHDRLKLSSDGVPSISFPPTRFQKDPKKIRDSSDIKLTKNSKGSKEDPKLEPLLDLGIDAKSAKPHKFTEDQLKWYLKKFKLSNQNDFEKEKFQLYLKHYIGQTWTREDLEWVEGKPRWVLEKYVKQWKELDLNEEKMIKLGGLLGLYTELDEVEFITKQSFYHLNTFLQNEPESAKKMLKWYKKATLPSLSTVSQKILNINLKHVKKEPWWSDDNLRIWKWYDYHMLGGFRRFQLLIVQIGDVLRLGENSLEPTIEEIKIMKSDLIPIFKRFSYIIAKPSTRQTHNFPTIIADELDVITQSAEGDSLFSKRMESMDLTKEEKETFSTKFLDPHVTDEELMRPVIDTFKIQWLLNGWNPTDGYEFTSALRKLLPKSNSDLFKSLKQSPELWNSISPGNHISNGKLSKQSVELLEFYSKLLNKPEITKKIWVYQCYLGKIQVTGSMKDGFGHIARSRINLNSQRRQHKETY</sequence>
<keyword evidence="2" id="KW-0732">Signal</keyword>
<name>F4R9A1_MELLP</name>
<gene>
    <name evidence="3" type="ORF">MELLADRAFT_102756</name>
</gene>
<evidence type="ECO:0008006" key="5">
    <source>
        <dbReference type="Google" id="ProtNLM"/>
    </source>
</evidence>
<evidence type="ECO:0000256" key="1">
    <source>
        <dbReference type="SAM" id="MobiDB-lite"/>
    </source>
</evidence>
<accession>F4R9A1</accession>
<dbReference type="InParanoid" id="F4R9A1"/>
<evidence type="ECO:0000256" key="2">
    <source>
        <dbReference type="SAM" id="SignalP"/>
    </source>
</evidence>
<dbReference type="AlphaFoldDB" id="F4R9A1"/>
<proteinExistence type="predicted"/>
<organism evidence="4">
    <name type="scientific">Melampsora larici-populina (strain 98AG31 / pathotype 3-4-7)</name>
    <name type="common">Poplar leaf rust fungus</name>
    <dbReference type="NCBI Taxonomy" id="747676"/>
    <lineage>
        <taxon>Eukaryota</taxon>
        <taxon>Fungi</taxon>
        <taxon>Dikarya</taxon>
        <taxon>Basidiomycota</taxon>
        <taxon>Pucciniomycotina</taxon>
        <taxon>Pucciniomycetes</taxon>
        <taxon>Pucciniales</taxon>
        <taxon>Melampsoraceae</taxon>
        <taxon>Melampsora</taxon>
    </lineage>
</organism>
<feature type="region of interest" description="Disordered" evidence="1">
    <location>
        <begin position="191"/>
        <end position="223"/>
    </location>
</feature>
<dbReference type="VEuPathDB" id="FungiDB:MELLADRAFT_102756"/>
<dbReference type="Proteomes" id="UP000001072">
    <property type="component" value="Unassembled WGS sequence"/>
</dbReference>
<keyword evidence="4" id="KW-1185">Reference proteome</keyword>